<name>A0A0L0NQ82_CANAR</name>
<dbReference type="InterPro" id="IPR036691">
    <property type="entry name" value="Endo/exonu/phosph_ase_sf"/>
</dbReference>
<gene>
    <name evidence="3" type="ORF">QG37_07453</name>
</gene>
<dbReference type="VEuPathDB" id="FungiDB:CJI97_004640"/>
<dbReference type="GO" id="GO:0004439">
    <property type="term" value="F:phosphatidylinositol-4,5-bisphosphate 5-phosphatase activity"/>
    <property type="evidence" value="ECO:0007669"/>
    <property type="project" value="TreeGrafter"/>
</dbReference>
<dbReference type="Gene3D" id="3.60.10.10">
    <property type="entry name" value="Endonuclease/exonuclease/phosphatase"/>
    <property type="match status" value="1"/>
</dbReference>
<organism evidence="3 4">
    <name type="scientific">Candidozyma auris</name>
    <name type="common">Yeast</name>
    <name type="synonym">Candida auris</name>
    <dbReference type="NCBI Taxonomy" id="498019"/>
    <lineage>
        <taxon>Eukaryota</taxon>
        <taxon>Fungi</taxon>
        <taxon>Dikarya</taxon>
        <taxon>Ascomycota</taxon>
        <taxon>Saccharomycotina</taxon>
        <taxon>Pichiomycetes</taxon>
        <taxon>Metschnikowiaceae</taxon>
        <taxon>Candidozyma</taxon>
    </lineage>
</organism>
<protein>
    <recommendedName>
        <fullName evidence="2">Inositol polyphosphate-related phosphatase domain-containing protein</fullName>
    </recommendedName>
</protein>
<dbReference type="InterPro" id="IPR046985">
    <property type="entry name" value="IP5"/>
</dbReference>
<proteinExistence type="predicted"/>
<sequence>MVSERDSKISLFLTTFNVAKQPLHAADYISSVAPALPEEPCHLYVFGFQEFCSVMDSCFEEPATFHLIQENRIALDTLRNKYGHGLNFTTIGFCHVGATGIFAITPFPLRFRDCKTATVSCGNGGSSLKGGAGIRVRYVCEESEPTELTFANAHLGAYEGEVYYQRRVKNVWTVMRALDFGDGYSFLKPTSHGFFMGDLNFRTCKNPGDELPTAELSRLRDQTHESYLKEDVEKLVLKYDELLQGKSNGDVFTGFSEACISFTPTYKYHPNTAIYNSKRCPLWCDRILFQNTYRKNAPEVHAYNSIDTYLRSDHRPVYLHITVPHDAPESMIGHNGNLVILPSAVPSRHVTQATRQEMLLPEEDDLVSGPTLMYMKCTAIDKLKQLLVRRVADTSLGYGVWLGSTPKGRLTLLVAFLLIWILIYLSR</sequence>
<dbReference type="VEuPathDB" id="FungiDB:CJI96_0004343"/>
<dbReference type="GO" id="GO:0046856">
    <property type="term" value="P:phosphatidylinositol dephosphorylation"/>
    <property type="evidence" value="ECO:0007669"/>
    <property type="project" value="InterPro"/>
</dbReference>
<dbReference type="PANTHER" id="PTHR11200">
    <property type="entry name" value="INOSITOL 5-PHOSPHATASE"/>
    <property type="match status" value="1"/>
</dbReference>
<comment type="caution">
    <text evidence="3">The sequence shown here is derived from an EMBL/GenBank/DDBJ whole genome shotgun (WGS) entry which is preliminary data.</text>
</comment>
<feature type="domain" description="Inositol polyphosphate-related phosphatase" evidence="2">
    <location>
        <begin position="7"/>
        <end position="329"/>
    </location>
</feature>
<dbReference type="PANTHER" id="PTHR11200:SF275">
    <property type="entry name" value="LD06095P"/>
    <property type="match status" value="1"/>
</dbReference>
<evidence type="ECO:0000259" key="2">
    <source>
        <dbReference type="SMART" id="SM00128"/>
    </source>
</evidence>
<dbReference type="SUPFAM" id="SSF56219">
    <property type="entry name" value="DNase I-like"/>
    <property type="match status" value="1"/>
</dbReference>
<dbReference type="VEuPathDB" id="FungiDB:QG37_07453"/>
<dbReference type="AlphaFoldDB" id="A0A0L0NQ82"/>
<dbReference type="VEuPathDB" id="FungiDB:B9J08_004812"/>
<keyword evidence="1" id="KW-0812">Transmembrane</keyword>
<reference evidence="4" key="1">
    <citation type="journal article" date="2015" name="BMC Genomics">
        <title>Draft genome of a commonly misdiagnosed multidrug resistant pathogen Candida auris.</title>
        <authorList>
            <person name="Chatterjee S."/>
            <person name="Alampalli S.V."/>
            <person name="Nageshan R.K."/>
            <person name="Chettiar S.T."/>
            <person name="Joshi S."/>
            <person name="Tatu U.S."/>
        </authorList>
    </citation>
    <scope>NUCLEOTIDE SEQUENCE [LARGE SCALE GENOMIC DNA]</scope>
    <source>
        <strain evidence="4">6684</strain>
    </source>
</reference>
<evidence type="ECO:0000313" key="4">
    <source>
        <dbReference type="Proteomes" id="UP000037122"/>
    </source>
</evidence>
<dbReference type="VEuPathDB" id="FungiDB:CJJ09_004823"/>
<evidence type="ECO:0000256" key="1">
    <source>
        <dbReference type="SAM" id="Phobius"/>
    </source>
</evidence>
<keyword evidence="1" id="KW-1133">Transmembrane helix</keyword>
<dbReference type="Pfam" id="PF22669">
    <property type="entry name" value="Exo_endo_phos2"/>
    <property type="match status" value="1"/>
</dbReference>
<dbReference type="Proteomes" id="UP000037122">
    <property type="component" value="Unassembled WGS sequence"/>
</dbReference>
<evidence type="ECO:0000313" key="3">
    <source>
        <dbReference type="EMBL" id="KND96322.1"/>
    </source>
</evidence>
<dbReference type="InterPro" id="IPR000300">
    <property type="entry name" value="IPPc"/>
</dbReference>
<dbReference type="SMART" id="SM00128">
    <property type="entry name" value="IPPc"/>
    <property type="match status" value="1"/>
</dbReference>
<accession>A0A0L0NQ82</accession>
<keyword evidence="1" id="KW-0472">Membrane</keyword>
<dbReference type="EMBL" id="LGST01000057">
    <property type="protein sequence ID" value="KND96322.1"/>
    <property type="molecule type" value="Genomic_DNA"/>
</dbReference>
<dbReference type="VEuPathDB" id="FungiDB:CJJ07_000682"/>
<feature type="transmembrane region" description="Helical" evidence="1">
    <location>
        <begin position="408"/>
        <end position="425"/>
    </location>
</feature>